<dbReference type="EMBL" id="CP016379">
    <property type="protein sequence ID" value="AZR73017.1"/>
    <property type="molecule type" value="Genomic_DNA"/>
</dbReference>
<keyword evidence="4" id="KW-1185">Reference proteome</keyword>
<protein>
    <submittedName>
        <fullName evidence="3">Uncharacterized protein</fullName>
    </submittedName>
</protein>
<name>A0A3Q9HPV9_9FIRM</name>
<evidence type="ECO:0000313" key="3">
    <source>
        <dbReference type="EMBL" id="AZR73017.1"/>
    </source>
</evidence>
<accession>A0A3Q9HPV9</accession>
<dbReference type="KEGG" id="aft:BBF96_06165"/>
<organism evidence="3 4">
    <name type="scientific">Anoxybacter fermentans</name>
    <dbReference type="NCBI Taxonomy" id="1323375"/>
    <lineage>
        <taxon>Bacteria</taxon>
        <taxon>Bacillati</taxon>
        <taxon>Bacillota</taxon>
        <taxon>Clostridia</taxon>
        <taxon>Halanaerobiales</taxon>
        <taxon>Anoxybacter</taxon>
    </lineage>
</organism>
<keyword evidence="2" id="KW-1133">Transmembrane helix</keyword>
<proteinExistence type="predicted"/>
<keyword evidence="2" id="KW-0472">Membrane</keyword>
<keyword evidence="2" id="KW-0812">Transmembrane</keyword>
<dbReference type="Pfam" id="PF18910">
    <property type="entry name" value="DUF5665"/>
    <property type="match status" value="1"/>
</dbReference>
<dbReference type="AlphaFoldDB" id="A0A3Q9HPV9"/>
<sequence length="97" mass="10811">MNVEEKRLLGQLANKVEELAENINKINIAEYIELIRSPRYMLLINFISGLARGLGVAIGATILGAIVLMILFRLAELNVPLIGFFIAKIVKIVQTYL</sequence>
<feature type="transmembrane region" description="Helical" evidence="2">
    <location>
        <begin position="42"/>
        <end position="71"/>
    </location>
</feature>
<evidence type="ECO:0000256" key="2">
    <source>
        <dbReference type="SAM" id="Phobius"/>
    </source>
</evidence>
<evidence type="ECO:0000313" key="4">
    <source>
        <dbReference type="Proteomes" id="UP000267250"/>
    </source>
</evidence>
<keyword evidence="1" id="KW-0175">Coiled coil</keyword>
<dbReference type="RefSeq" id="WP_127016347.1">
    <property type="nucleotide sequence ID" value="NZ_CP016379.1"/>
</dbReference>
<dbReference type="OrthoDB" id="1634137at2"/>
<evidence type="ECO:0000256" key="1">
    <source>
        <dbReference type="SAM" id="Coils"/>
    </source>
</evidence>
<reference evidence="3 4" key="1">
    <citation type="submission" date="2016-07" db="EMBL/GenBank/DDBJ databases">
        <title>Genome and transcriptome analysis of iron-reducing fermentative bacteria Anoxybacter fermentans.</title>
        <authorList>
            <person name="Zeng X."/>
            <person name="Shao Z."/>
        </authorList>
    </citation>
    <scope>NUCLEOTIDE SEQUENCE [LARGE SCALE GENOMIC DNA]</scope>
    <source>
        <strain evidence="3 4">DY22613</strain>
    </source>
</reference>
<dbReference type="Proteomes" id="UP000267250">
    <property type="component" value="Chromosome"/>
</dbReference>
<feature type="coiled-coil region" evidence="1">
    <location>
        <begin position="2"/>
        <end position="29"/>
    </location>
</feature>
<dbReference type="InterPro" id="IPR043723">
    <property type="entry name" value="DUF5665"/>
</dbReference>
<gene>
    <name evidence="3" type="ORF">BBF96_06165</name>
</gene>